<dbReference type="GO" id="GO:0016740">
    <property type="term" value="F:transferase activity"/>
    <property type="evidence" value="ECO:0007669"/>
    <property type="project" value="UniProtKB-KW"/>
</dbReference>
<dbReference type="Gene3D" id="3.40.630.30">
    <property type="match status" value="1"/>
</dbReference>
<dbReference type="PANTHER" id="PTHR31435">
    <property type="entry name" value="PROTEIN NATD1"/>
    <property type="match status" value="1"/>
</dbReference>
<keyword evidence="3" id="KW-1185">Reference proteome</keyword>
<organism evidence="2 3">
    <name type="scientific">Phreatobacter cathodiphilus</name>
    <dbReference type="NCBI Taxonomy" id="1868589"/>
    <lineage>
        <taxon>Bacteria</taxon>
        <taxon>Pseudomonadati</taxon>
        <taxon>Pseudomonadota</taxon>
        <taxon>Alphaproteobacteria</taxon>
        <taxon>Hyphomicrobiales</taxon>
        <taxon>Phreatobacteraceae</taxon>
        <taxon>Phreatobacter</taxon>
    </lineage>
</organism>
<gene>
    <name evidence="2" type="ORF">C6569_00625</name>
</gene>
<dbReference type="KEGG" id="phr:C6569_00625"/>
<dbReference type="AlphaFoldDB" id="A0A2S0N6Y7"/>
<dbReference type="OrthoDB" id="9800945at2"/>
<name>A0A2S0N6Y7_9HYPH</name>
<dbReference type="SUPFAM" id="SSF55729">
    <property type="entry name" value="Acyl-CoA N-acyltransferases (Nat)"/>
    <property type="match status" value="1"/>
</dbReference>
<dbReference type="EMBL" id="CP027668">
    <property type="protein sequence ID" value="AVO43701.1"/>
    <property type="molecule type" value="Genomic_DNA"/>
</dbReference>
<dbReference type="Proteomes" id="UP000237889">
    <property type="component" value="Chromosome"/>
</dbReference>
<evidence type="ECO:0000313" key="3">
    <source>
        <dbReference type="Proteomes" id="UP000237889"/>
    </source>
</evidence>
<evidence type="ECO:0000313" key="2">
    <source>
        <dbReference type="EMBL" id="AVO43701.1"/>
    </source>
</evidence>
<proteinExistence type="predicted"/>
<dbReference type="InterPro" id="IPR016181">
    <property type="entry name" value="Acyl_CoA_acyltransferase"/>
</dbReference>
<protein>
    <submittedName>
        <fullName evidence="2">N-acetyltransferase</fullName>
    </submittedName>
</protein>
<sequence length="85" mass="9133">MTDMFRDNAAAGRFELDVGGRQAFAIYRRQGGSLVIDHVEAEPALRGTGAAGRLMEKVVDAAKAESLSIVPRCGYAASWLRRHGG</sequence>
<reference evidence="2 3" key="1">
    <citation type="submission" date="2018-03" db="EMBL/GenBank/DDBJ databases">
        <title>Genome sequencing of Phreatobacter sp.</title>
        <authorList>
            <person name="Kim S.-J."/>
            <person name="Heo J."/>
            <person name="Kwon S.-W."/>
        </authorList>
    </citation>
    <scope>NUCLEOTIDE SEQUENCE [LARGE SCALE GENOMIC DNA]</scope>
    <source>
        <strain evidence="2 3">S-12</strain>
    </source>
</reference>
<accession>A0A2S0N6Y7</accession>
<dbReference type="Pfam" id="PF14542">
    <property type="entry name" value="Acetyltransf_CG"/>
    <property type="match status" value="1"/>
</dbReference>
<evidence type="ECO:0000259" key="1">
    <source>
        <dbReference type="PROSITE" id="PS51729"/>
    </source>
</evidence>
<keyword evidence="2" id="KW-0808">Transferase</keyword>
<dbReference type="InterPro" id="IPR045057">
    <property type="entry name" value="Gcn5-rel_NAT"/>
</dbReference>
<dbReference type="PANTHER" id="PTHR31435:SF10">
    <property type="entry name" value="BSR4717 PROTEIN"/>
    <property type="match status" value="1"/>
</dbReference>
<feature type="domain" description="N-acetyltransferase" evidence="1">
    <location>
        <begin position="6"/>
        <end position="85"/>
    </location>
</feature>
<dbReference type="InterPro" id="IPR031165">
    <property type="entry name" value="GNAT_YJDJ"/>
</dbReference>
<dbReference type="PROSITE" id="PS51729">
    <property type="entry name" value="GNAT_YJDJ"/>
    <property type="match status" value="1"/>
</dbReference>
<dbReference type="RefSeq" id="WP_106747031.1">
    <property type="nucleotide sequence ID" value="NZ_CP027668.1"/>
</dbReference>